<evidence type="ECO:0000256" key="2">
    <source>
        <dbReference type="SAM" id="Phobius"/>
    </source>
</evidence>
<dbReference type="Gene3D" id="2.130.10.10">
    <property type="entry name" value="YVTN repeat-like/Quinoprotein amine dehydrogenase"/>
    <property type="match status" value="1"/>
</dbReference>
<organism evidence="3 4">
    <name type="scientific">Gordonia amarae NBRC 15530</name>
    <dbReference type="NCBI Taxonomy" id="1075090"/>
    <lineage>
        <taxon>Bacteria</taxon>
        <taxon>Bacillati</taxon>
        <taxon>Actinomycetota</taxon>
        <taxon>Actinomycetes</taxon>
        <taxon>Mycobacteriales</taxon>
        <taxon>Gordoniaceae</taxon>
        <taxon>Gordonia</taxon>
    </lineage>
</organism>
<feature type="compositionally biased region" description="Low complexity" evidence="1">
    <location>
        <begin position="82"/>
        <end position="93"/>
    </location>
</feature>
<dbReference type="InterPro" id="IPR015943">
    <property type="entry name" value="WD40/YVTN_repeat-like_dom_sf"/>
</dbReference>
<evidence type="ECO:0000313" key="3">
    <source>
        <dbReference type="EMBL" id="GAB03937.1"/>
    </source>
</evidence>
<dbReference type="Proteomes" id="UP000006023">
    <property type="component" value="Unassembled WGS sequence"/>
</dbReference>
<protein>
    <submittedName>
        <fullName evidence="3">Uncharacterized protein</fullName>
    </submittedName>
</protein>
<keyword evidence="2" id="KW-1133">Transmembrane helix</keyword>
<feature type="compositionally biased region" description="Basic and acidic residues" evidence="1">
    <location>
        <begin position="155"/>
        <end position="166"/>
    </location>
</feature>
<evidence type="ECO:0000256" key="1">
    <source>
        <dbReference type="SAM" id="MobiDB-lite"/>
    </source>
</evidence>
<feature type="region of interest" description="Disordered" evidence="1">
    <location>
        <begin position="30"/>
        <end position="254"/>
    </location>
</feature>
<gene>
    <name evidence="3" type="ORF">GOAMR_07_00250</name>
</gene>
<accession>G7GK12</accession>
<keyword evidence="2" id="KW-0812">Transmembrane</keyword>
<sequence>MFSRALAKNRDDRFPDSRSFAAALTAALDTRAPAPGRAGATILPPAPDSPAAPDSAAAPGSAAPGPGAATPPAGGTPPTRPPLGQTPLGGTATVRKPPGATTRKDPGAVQRLPNPPADPTTARFDRTGPTDNSAPPTTRDPAPPTTRFASPQQSRRPDPQRPDPRWQAHQGPTPPPSGPQGPGHRPPPHQAHQALRPPAQPPATPRPDQTPAATTRPTTQDGFSGTDGFSLSGDLATPWSGPAATQPATDGRRRSRKGLLIGAVVLAVVLVAGIVTWALSSGDDSSGTSATPNLKSARSEPLWTWKPKVLSDNYQEDIGIVGGTSEYAIAASKIDSGATVLSVLNAADGTTERTVTLSDKSLTITGCQPLGDDDSATVVCWASESGDPQPYVVDLGRGTVAKADAQGSDYAVTGNDYVLVDSDAVYSGSAKGKNFSLTGVTVRSSYPPVNGSPVINLTEGTATTLRGIATGETIVGFTENSTDQTWQPFRNGFVVRKPADNSSDPAQFTFYDSTGNITADLSGEWTLPTIPTGGVIPPSVPAVPILVNDDDRRIAAFDPSSGKKLWEENYQSASADSVQGIGETIVLRSSANEFEWFNVSDGSGGPIYVPPKSGQAGVPLGGDGTSFAMLSVPANGGAGSQELLVYGQGGSSPKWQLRVPSTDKTPGAPVIAGGKVYAGGALDFGDRRIL</sequence>
<comment type="caution">
    <text evidence="3">The sequence shown here is derived from an EMBL/GenBank/DDBJ whole genome shotgun (WGS) entry which is preliminary data.</text>
</comment>
<proteinExistence type="predicted"/>
<evidence type="ECO:0000313" key="4">
    <source>
        <dbReference type="Proteomes" id="UP000006023"/>
    </source>
</evidence>
<reference evidence="3 4" key="1">
    <citation type="submission" date="2011-11" db="EMBL/GenBank/DDBJ databases">
        <title>Whole genome shotgun sequence of Gordonia amarae NBRC 15530.</title>
        <authorList>
            <person name="Takarada H."/>
            <person name="Hosoyama A."/>
            <person name="Tsuchikane K."/>
            <person name="Katsumata H."/>
            <person name="Yamazaki S."/>
            <person name="Fujita N."/>
        </authorList>
    </citation>
    <scope>NUCLEOTIDE SEQUENCE [LARGE SCALE GENOMIC DNA]</scope>
    <source>
        <strain evidence="3 4">NBRC 15530</strain>
    </source>
</reference>
<dbReference type="RefSeq" id="WP_005182350.1">
    <property type="nucleotide sequence ID" value="NZ_BAED01000007.1"/>
</dbReference>
<dbReference type="OrthoDB" id="5173551at2"/>
<feature type="transmembrane region" description="Helical" evidence="2">
    <location>
        <begin position="259"/>
        <end position="279"/>
    </location>
</feature>
<keyword evidence="4" id="KW-1185">Reference proteome</keyword>
<feature type="compositionally biased region" description="Low complexity" evidence="1">
    <location>
        <begin position="51"/>
        <end position="73"/>
    </location>
</feature>
<name>G7GK12_9ACTN</name>
<feature type="compositionally biased region" description="Low complexity" evidence="1">
    <location>
        <begin position="206"/>
        <end position="221"/>
    </location>
</feature>
<dbReference type="EMBL" id="BAED01000007">
    <property type="protein sequence ID" value="GAB03937.1"/>
    <property type="molecule type" value="Genomic_DNA"/>
</dbReference>
<feature type="compositionally biased region" description="Pro residues" evidence="1">
    <location>
        <begin position="172"/>
        <end position="189"/>
    </location>
</feature>
<feature type="compositionally biased region" description="Low complexity" evidence="1">
    <location>
        <begin position="134"/>
        <end position="154"/>
    </location>
</feature>
<dbReference type="AlphaFoldDB" id="G7GK12"/>
<dbReference type="STRING" id="1075090.GOAMR_07_00250"/>
<keyword evidence="2" id="KW-0472">Membrane</keyword>